<dbReference type="InterPro" id="IPR052091">
    <property type="entry name" value="Beta-ala_Activ/Resist"/>
</dbReference>
<dbReference type="SMART" id="SM00564">
    <property type="entry name" value="PQQ"/>
    <property type="match status" value="3"/>
</dbReference>
<dbReference type="RefSeq" id="XP_019856550.1">
    <property type="nucleotide sequence ID" value="XM_020000991.1"/>
</dbReference>
<name>A0AAN0JHN6_AMPQE</name>
<protein>
    <recommendedName>
        <fullName evidence="1">Pyrrolo-quinoline quinone repeat domain-containing protein</fullName>
    </recommendedName>
</protein>
<feature type="domain" description="Pyrrolo-quinoline quinone repeat" evidence="1">
    <location>
        <begin position="4"/>
        <end position="326"/>
    </location>
</feature>
<evidence type="ECO:0000259" key="1">
    <source>
        <dbReference type="Pfam" id="PF13570"/>
    </source>
</evidence>
<dbReference type="InterPro" id="IPR011047">
    <property type="entry name" value="Quinoprotein_ADH-like_sf"/>
</dbReference>
<dbReference type="SUPFAM" id="SSF50998">
    <property type="entry name" value="Quinoprotein alcohol dehydrogenase-like"/>
    <property type="match status" value="1"/>
</dbReference>
<reference evidence="3" key="1">
    <citation type="journal article" date="2010" name="Nature">
        <title>The Amphimedon queenslandica genome and the evolution of animal complexity.</title>
        <authorList>
            <person name="Srivastava M."/>
            <person name="Simakov O."/>
            <person name="Chapman J."/>
            <person name="Fahey B."/>
            <person name="Gauthier M.E."/>
            <person name="Mitros T."/>
            <person name="Richards G.S."/>
            <person name="Conaco C."/>
            <person name="Dacre M."/>
            <person name="Hellsten U."/>
            <person name="Larroux C."/>
            <person name="Putnam N.H."/>
            <person name="Stanke M."/>
            <person name="Adamska M."/>
            <person name="Darling A."/>
            <person name="Degnan S.M."/>
            <person name="Oakley T.H."/>
            <person name="Plachetzki D.C."/>
            <person name="Zhai Y."/>
            <person name="Adamski M."/>
            <person name="Calcino A."/>
            <person name="Cummins S.F."/>
            <person name="Goodstein D.M."/>
            <person name="Harris C."/>
            <person name="Jackson D.J."/>
            <person name="Leys S.P."/>
            <person name="Shu S."/>
            <person name="Woodcroft B.J."/>
            <person name="Vervoort M."/>
            <person name="Kosik K.S."/>
            <person name="Manning G."/>
            <person name="Degnan B.M."/>
            <person name="Rokhsar D.S."/>
        </authorList>
    </citation>
    <scope>NUCLEOTIDE SEQUENCE [LARGE SCALE GENOMIC DNA]</scope>
</reference>
<dbReference type="GeneID" id="100635076"/>
<dbReference type="Gene3D" id="2.130.10.10">
    <property type="entry name" value="YVTN repeat-like/Quinoprotein amine dehydrogenase"/>
    <property type="match status" value="2"/>
</dbReference>
<dbReference type="PANTHER" id="PTHR44394">
    <property type="entry name" value="BETA-ALANINE-ACTIVATING ENZYME"/>
    <property type="match status" value="1"/>
</dbReference>
<dbReference type="InterPro" id="IPR002372">
    <property type="entry name" value="PQQ_rpt_dom"/>
</dbReference>
<reference evidence="2" key="2">
    <citation type="submission" date="2024-06" db="UniProtKB">
        <authorList>
            <consortium name="EnsemblMetazoa"/>
        </authorList>
    </citation>
    <scope>IDENTIFICATION</scope>
</reference>
<dbReference type="Pfam" id="PF13570">
    <property type="entry name" value="Beta-prop_ACSF4"/>
    <property type="match status" value="1"/>
</dbReference>
<dbReference type="InterPro" id="IPR015943">
    <property type="entry name" value="WD40/YVTN_repeat-like_dom_sf"/>
</dbReference>
<evidence type="ECO:0000313" key="3">
    <source>
        <dbReference type="Proteomes" id="UP000007879"/>
    </source>
</evidence>
<dbReference type="Proteomes" id="UP000007879">
    <property type="component" value="Unassembled WGS sequence"/>
</dbReference>
<dbReference type="InterPro" id="IPR018391">
    <property type="entry name" value="PQQ_b-propeller_rpt"/>
</dbReference>
<sequence>MGGVIKWRKQLRGRVESSLCVSYCGEYVIAGSYDGCLYVLHSLSGSIHWCFTTKGSLSEDPIKSSPIAHPVTGYIWFGSHDHHLYTVDICVSSEGYQQNYAWERRCVHAIHLGGGAIFSSVTFSRDVSTAIVATLQGKILCIDTDNGDILWEYSCPRPVFATPTVLPNDDIICGCVNGSLYVLSSDGKLVTELTTEGPVFTSSIVAVTTTLPTHPNEFFIFSGSHDKSMYCWKSGWSPEENKHTYDLKWKVALNGEIYSIGMLSKSHMINTLCTCTAKGTIYILSPDSGRILTCHNLPNQIFSSPVFIESCILVGCRDDGLHCLSLVMAGE</sequence>
<keyword evidence="3" id="KW-1185">Reference proteome</keyword>
<dbReference type="AlphaFoldDB" id="A0AAN0JHN6"/>
<evidence type="ECO:0000313" key="2">
    <source>
        <dbReference type="EnsemblMetazoa" id="XP_019856550.1"/>
    </source>
</evidence>
<dbReference type="PANTHER" id="PTHR44394:SF1">
    <property type="entry name" value="BETA-ALANINE-ACTIVATING ENZYME"/>
    <property type="match status" value="1"/>
</dbReference>
<dbReference type="EnsemblMetazoa" id="XM_020000991.1">
    <property type="protein sequence ID" value="XP_019856550.1"/>
    <property type="gene ID" value="LOC100635076"/>
</dbReference>
<proteinExistence type="predicted"/>
<dbReference type="KEGG" id="aqu:100635076"/>
<organism evidence="2 3">
    <name type="scientific">Amphimedon queenslandica</name>
    <name type="common">Sponge</name>
    <dbReference type="NCBI Taxonomy" id="400682"/>
    <lineage>
        <taxon>Eukaryota</taxon>
        <taxon>Metazoa</taxon>
        <taxon>Porifera</taxon>
        <taxon>Demospongiae</taxon>
        <taxon>Heteroscleromorpha</taxon>
        <taxon>Haplosclerida</taxon>
        <taxon>Niphatidae</taxon>
        <taxon>Amphimedon</taxon>
    </lineage>
</organism>
<dbReference type="GO" id="GO:0043041">
    <property type="term" value="P:amino acid activation for nonribosomal peptide biosynthetic process"/>
    <property type="evidence" value="ECO:0007669"/>
    <property type="project" value="TreeGrafter"/>
</dbReference>
<accession>A0AAN0JHN6</accession>